<accession>A0AAV4JD37</accession>
<gene>
    <name evidence="1" type="ORF">ElyMa_006906500</name>
</gene>
<sequence length="139" mass="16551">MKKEIDIRTEIASAKFWKLKELLRRNINIDTKKRVLQCYVFSVFNYGCETWTFTKAVEDKRKSFEMWWYKRVLRISWEELKTNEEVLQAADVTGRLLVLDQLIKRKLLVMIQCKGKLGTSFAASLRGQERERTPSKELD</sequence>
<protein>
    <submittedName>
        <fullName evidence="1">Endonuclease-reverse transcriptase</fullName>
    </submittedName>
</protein>
<comment type="caution">
    <text evidence="1">The sequence shown here is derived from an EMBL/GenBank/DDBJ whole genome shotgun (WGS) entry which is preliminary data.</text>
</comment>
<dbReference type="EMBL" id="BMAT01013817">
    <property type="protein sequence ID" value="GFS20744.1"/>
    <property type="molecule type" value="Genomic_DNA"/>
</dbReference>
<evidence type="ECO:0000313" key="1">
    <source>
        <dbReference type="EMBL" id="GFS20744.1"/>
    </source>
</evidence>
<keyword evidence="2" id="KW-1185">Reference proteome</keyword>
<organism evidence="1 2">
    <name type="scientific">Elysia marginata</name>
    <dbReference type="NCBI Taxonomy" id="1093978"/>
    <lineage>
        <taxon>Eukaryota</taxon>
        <taxon>Metazoa</taxon>
        <taxon>Spiralia</taxon>
        <taxon>Lophotrochozoa</taxon>
        <taxon>Mollusca</taxon>
        <taxon>Gastropoda</taxon>
        <taxon>Heterobranchia</taxon>
        <taxon>Euthyneura</taxon>
        <taxon>Panpulmonata</taxon>
        <taxon>Sacoglossa</taxon>
        <taxon>Placobranchoidea</taxon>
        <taxon>Plakobranchidae</taxon>
        <taxon>Elysia</taxon>
    </lineage>
</organism>
<name>A0AAV4JD37_9GAST</name>
<dbReference type="GO" id="GO:0004519">
    <property type="term" value="F:endonuclease activity"/>
    <property type="evidence" value="ECO:0007669"/>
    <property type="project" value="UniProtKB-KW"/>
</dbReference>
<evidence type="ECO:0000313" key="2">
    <source>
        <dbReference type="Proteomes" id="UP000762676"/>
    </source>
</evidence>
<keyword evidence="1" id="KW-0540">Nuclease</keyword>
<reference evidence="1 2" key="1">
    <citation type="journal article" date="2021" name="Elife">
        <title>Chloroplast acquisition without the gene transfer in kleptoplastic sea slugs, Plakobranchus ocellatus.</title>
        <authorList>
            <person name="Maeda T."/>
            <person name="Takahashi S."/>
            <person name="Yoshida T."/>
            <person name="Shimamura S."/>
            <person name="Takaki Y."/>
            <person name="Nagai Y."/>
            <person name="Toyoda A."/>
            <person name="Suzuki Y."/>
            <person name="Arimoto A."/>
            <person name="Ishii H."/>
            <person name="Satoh N."/>
            <person name="Nishiyama T."/>
            <person name="Hasebe M."/>
            <person name="Maruyama T."/>
            <person name="Minagawa J."/>
            <person name="Obokata J."/>
            <person name="Shigenobu S."/>
        </authorList>
    </citation>
    <scope>NUCLEOTIDE SEQUENCE [LARGE SCALE GENOMIC DNA]</scope>
</reference>
<dbReference type="AlphaFoldDB" id="A0AAV4JD37"/>
<proteinExistence type="predicted"/>
<dbReference type="PANTHER" id="PTHR47027:SF25">
    <property type="entry name" value="REVERSE TRANSCRIPTASE DOMAIN-CONTAINING PROTEIN"/>
    <property type="match status" value="1"/>
</dbReference>
<keyword evidence="1" id="KW-0255">Endonuclease</keyword>
<dbReference type="Proteomes" id="UP000762676">
    <property type="component" value="Unassembled WGS sequence"/>
</dbReference>
<dbReference type="PANTHER" id="PTHR47027">
    <property type="entry name" value="REVERSE TRANSCRIPTASE DOMAIN-CONTAINING PROTEIN"/>
    <property type="match status" value="1"/>
</dbReference>
<keyword evidence="1" id="KW-0378">Hydrolase</keyword>